<proteinExistence type="predicted"/>
<organism evidence="1 2">
    <name type="scientific">Hypnocyclicus thermotrophus</name>
    <dbReference type="NCBI Taxonomy" id="1627895"/>
    <lineage>
        <taxon>Bacteria</taxon>
        <taxon>Fusobacteriati</taxon>
        <taxon>Fusobacteriota</taxon>
        <taxon>Fusobacteriia</taxon>
        <taxon>Fusobacteriales</taxon>
        <taxon>Fusobacteriaceae</taxon>
        <taxon>Hypnocyclicus</taxon>
    </lineage>
</organism>
<dbReference type="AlphaFoldDB" id="A0AA46DY07"/>
<dbReference type="InterPro" id="IPR009384">
    <property type="entry name" value="SwrD-like"/>
</dbReference>
<keyword evidence="1" id="KW-0282">Flagellum</keyword>
<dbReference type="EMBL" id="SOBG01000007">
    <property type="protein sequence ID" value="TDT68551.1"/>
    <property type="molecule type" value="Genomic_DNA"/>
</dbReference>
<dbReference type="RefSeq" id="WP_134113485.1">
    <property type="nucleotide sequence ID" value="NZ_SOBG01000007.1"/>
</dbReference>
<keyword evidence="2" id="KW-1185">Reference proteome</keyword>
<dbReference type="Pfam" id="PF06289">
    <property type="entry name" value="FlbD"/>
    <property type="match status" value="1"/>
</dbReference>
<evidence type="ECO:0000313" key="2">
    <source>
        <dbReference type="Proteomes" id="UP000294678"/>
    </source>
</evidence>
<keyword evidence="1" id="KW-0969">Cilium</keyword>
<comment type="caution">
    <text evidence="1">The sequence shown here is derived from an EMBL/GenBank/DDBJ whole genome shotgun (WGS) entry which is preliminary data.</text>
</comment>
<evidence type="ECO:0000313" key="1">
    <source>
        <dbReference type="EMBL" id="TDT68551.1"/>
    </source>
</evidence>
<keyword evidence="1" id="KW-0966">Cell projection</keyword>
<dbReference type="PANTHER" id="PTHR39185">
    <property type="entry name" value="SWARMING MOTILITY PROTEIN SWRD"/>
    <property type="match status" value="1"/>
</dbReference>
<name>A0AA46DY07_9FUSO</name>
<dbReference type="Proteomes" id="UP000294678">
    <property type="component" value="Unassembled WGS sequence"/>
</dbReference>
<protein>
    <submittedName>
        <fullName evidence="1">Flagellar protein FlbD</fullName>
    </submittedName>
</protein>
<sequence length="63" mass="7339">MILLTKLGKEKKEIVINAELIETIEENPDTVINLTTGKKFLVNEKKEEIIEKIIKYRKSIQLI</sequence>
<gene>
    <name evidence="1" type="ORF">EV215_1618</name>
</gene>
<dbReference type="PANTHER" id="PTHR39185:SF1">
    <property type="entry name" value="SWARMING MOTILITY PROTEIN SWRD"/>
    <property type="match status" value="1"/>
</dbReference>
<accession>A0AA46DY07</accession>
<reference evidence="1 2" key="1">
    <citation type="submission" date="2019-03" db="EMBL/GenBank/DDBJ databases">
        <title>Genomic Encyclopedia of Type Strains, Phase IV (KMG-IV): sequencing the most valuable type-strain genomes for metagenomic binning, comparative biology and taxonomic classification.</title>
        <authorList>
            <person name="Goeker M."/>
        </authorList>
    </citation>
    <scope>NUCLEOTIDE SEQUENCE [LARGE SCALE GENOMIC DNA]</scope>
    <source>
        <strain evidence="1 2">DSM 100055</strain>
    </source>
</reference>